<protein>
    <submittedName>
        <fullName evidence="1">Uncharacterized protein</fullName>
    </submittedName>
</protein>
<evidence type="ECO:0000313" key="1">
    <source>
        <dbReference type="EMBL" id="GAF69686.1"/>
    </source>
</evidence>
<sequence length="48" mass="5378">MTSPALKDPASQDPGTITVSTGYIPRIYALPFHNTDKRFSCLVAHRRF</sequence>
<dbReference type="EMBL" id="BARS01006517">
    <property type="protein sequence ID" value="GAF69686.1"/>
    <property type="molecule type" value="Genomic_DNA"/>
</dbReference>
<gene>
    <name evidence="1" type="ORF">S01H1_12674</name>
</gene>
<proteinExistence type="predicted"/>
<dbReference type="AlphaFoldDB" id="X0S366"/>
<comment type="caution">
    <text evidence="1">The sequence shown here is derived from an EMBL/GenBank/DDBJ whole genome shotgun (WGS) entry which is preliminary data.</text>
</comment>
<accession>X0S366</accession>
<organism evidence="1">
    <name type="scientific">marine sediment metagenome</name>
    <dbReference type="NCBI Taxonomy" id="412755"/>
    <lineage>
        <taxon>unclassified sequences</taxon>
        <taxon>metagenomes</taxon>
        <taxon>ecological metagenomes</taxon>
    </lineage>
</organism>
<feature type="non-terminal residue" evidence="1">
    <location>
        <position position="48"/>
    </location>
</feature>
<name>X0S366_9ZZZZ</name>
<reference evidence="1" key="1">
    <citation type="journal article" date="2014" name="Front. Microbiol.">
        <title>High frequency of phylogenetically diverse reductive dehalogenase-homologous genes in deep subseafloor sedimentary metagenomes.</title>
        <authorList>
            <person name="Kawai M."/>
            <person name="Futagami T."/>
            <person name="Toyoda A."/>
            <person name="Takaki Y."/>
            <person name="Nishi S."/>
            <person name="Hori S."/>
            <person name="Arai W."/>
            <person name="Tsubouchi T."/>
            <person name="Morono Y."/>
            <person name="Uchiyama I."/>
            <person name="Ito T."/>
            <person name="Fujiyama A."/>
            <person name="Inagaki F."/>
            <person name="Takami H."/>
        </authorList>
    </citation>
    <scope>NUCLEOTIDE SEQUENCE</scope>
    <source>
        <strain evidence="1">Expedition CK06-06</strain>
    </source>
</reference>